<dbReference type="PIRSF" id="PIRSF018266">
    <property type="entry name" value="FecR"/>
    <property type="match status" value="1"/>
</dbReference>
<reference evidence="3 4" key="1">
    <citation type="submission" date="2024-10" db="EMBL/GenBank/DDBJ databases">
        <title>The Natural Products Discovery Center: Release of the First 8490 Sequenced Strains for Exploring Actinobacteria Biosynthetic Diversity.</title>
        <authorList>
            <person name="Kalkreuter E."/>
            <person name="Kautsar S.A."/>
            <person name="Yang D."/>
            <person name="Bader C.D."/>
            <person name="Teijaro C.N."/>
            <person name="Fluegel L."/>
            <person name="Davis C.M."/>
            <person name="Simpson J.R."/>
            <person name="Lauterbach L."/>
            <person name="Steele A.D."/>
            <person name="Gui C."/>
            <person name="Meng S."/>
            <person name="Li G."/>
            <person name="Viehrig K."/>
            <person name="Ye F."/>
            <person name="Su P."/>
            <person name="Kiefer A.F."/>
            <person name="Nichols A."/>
            <person name="Cepeda A.J."/>
            <person name="Yan W."/>
            <person name="Fan B."/>
            <person name="Jiang Y."/>
            <person name="Adhikari A."/>
            <person name="Zheng C.-J."/>
            <person name="Schuster L."/>
            <person name="Cowan T.M."/>
            <person name="Smanski M.J."/>
            <person name="Chevrette M.G."/>
            <person name="De Carvalho L.P.S."/>
            <person name="Shen B."/>
        </authorList>
    </citation>
    <scope>NUCLEOTIDE SEQUENCE [LARGE SCALE GENOMIC DNA]</scope>
    <source>
        <strain evidence="3 4">NPDC087045</strain>
    </source>
</reference>
<dbReference type="PANTHER" id="PTHR30273">
    <property type="entry name" value="PERIPLASMIC SIGNAL SENSOR AND SIGMA FACTOR ACTIVATOR FECR-RELATED"/>
    <property type="match status" value="1"/>
</dbReference>
<evidence type="ECO:0000259" key="1">
    <source>
        <dbReference type="Pfam" id="PF04773"/>
    </source>
</evidence>
<feature type="domain" description="FecR N-terminal" evidence="2">
    <location>
        <begin position="17"/>
        <end position="57"/>
    </location>
</feature>
<dbReference type="InterPro" id="IPR006860">
    <property type="entry name" value="FecR"/>
</dbReference>
<dbReference type="Pfam" id="PF16220">
    <property type="entry name" value="DUF4880"/>
    <property type="match status" value="1"/>
</dbReference>
<evidence type="ECO:0000313" key="4">
    <source>
        <dbReference type="Proteomes" id="UP001617427"/>
    </source>
</evidence>
<dbReference type="InterPro" id="IPR032623">
    <property type="entry name" value="FecR_N"/>
</dbReference>
<dbReference type="Gene3D" id="2.60.120.1440">
    <property type="match status" value="1"/>
</dbReference>
<evidence type="ECO:0000313" key="3">
    <source>
        <dbReference type="EMBL" id="MFJ3047947.1"/>
    </source>
</evidence>
<accession>A0ABW8F3R9</accession>
<feature type="domain" description="FecR protein" evidence="1">
    <location>
        <begin position="131"/>
        <end position="220"/>
    </location>
</feature>
<protein>
    <submittedName>
        <fullName evidence="3">FecR family protein</fullName>
    </submittedName>
</protein>
<dbReference type="Pfam" id="PF04773">
    <property type="entry name" value="FecR"/>
    <property type="match status" value="1"/>
</dbReference>
<proteinExistence type="predicted"/>
<dbReference type="PANTHER" id="PTHR30273:SF2">
    <property type="entry name" value="PROTEIN FECR"/>
    <property type="match status" value="1"/>
</dbReference>
<dbReference type="RefSeq" id="WP_402702736.1">
    <property type="nucleotide sequence ID" value="NZ_JBIUZV010000013.1"/>
</dbReference>
<comment type="caution">
    <text evidence="3">The sequence shown here is derived from an EMBL/GenBank/DDBJ whole genome shotgun (WGS) entry which is preliminary data.</text>
</comment>
<evidence type="ECO:0000259" key="2">
    <source>
        <dbReference type="Pfam" id="PF16220"/>
    </source>
</evidence>
<dbReference type="Gene3D" id="3.55.50.30">
    <property type="match status" value="1"/>
</dbReference>
<keyword evidence="4" id="KW-1185">Reference proteome</keyword>
<sequence>MKTHPNNKISPDAGLEEQAWVWLRLLHSGDVRQWDLDGFKRWVRTSPQHQAAFSAVRHHWELVKSASGEMAPVAADLGRTAGKNNNPRLAKPGRRLFMGTAVTAAAAAAVAVVHPPFGLWAAPGEWGADDRTVIGEQRSFELNGRVQLTLNTQTSIRRQVVADQVAGIELLGGEAAVDLASAGRVFSVSAGVGKSTSSEGRFEVRYLEDKVCVTCLAGTVSVSHPAGERTLTARQQTVYDRRALSGIAMIEPQLISAWRHGEIKFNEVALGKVIDEINRYRPGKVVLMNDAVRNKPVSGSFYIASLDLALSQLQRSFDLQARSLPGGLYLLS</sequence>
<dbReference type="InterPro" id="IPR012373">
    <property type="entry name" value="Ferrdict_sens_TM"/>
</dbReference>
<organism evidence="3 4">
    <name type="scientific">Herbaspirillum chlorophenolicum</name>
    <dbReference type="NCBI Taxonomy" id="211589"/>
    <lineage>
        <taxon>Bacteria</taxon>
        <taxon>Pseudomonadati</taxon>
        <taxon>Pseudomonadota</taxon>
        <taxon>Betaproteobacteria</taxon>
        <taxon>Burkholderiales</taxon>
        <taxon>Oxalobacteraceae</taxon>
        <taxon>Herbaspirillum</taxon>
    </lineage>
</organism>
<dbReference type="EMBL" id="JBIUZV010000013">
    <property type="protein sequence ID" value="MFJ3047947.1"/>
    <property type="molecule type" value="Genomic_DNA"/>
</dbReference>
<name>A0ABW8F3R9_9BURK</name>
<dbReference type="Proteomes" id="UP001617427">
    <property type="component" value="Unassembled WGS sequence"/>
</dbReference>
<gene>
    <name evidence="3" type="ORF">ACIPEN_19125</name>
</gene>